<organism evidence="2 3">
    <name type="scientific">miscellaneous Crenarchaeota group-1 archaeon SG8-32-1</name>
    <dbReference type="NCBI Taxonomy" id="1685124"/>
    <lineage>
        <taxon>Archaea</taxon>
        <taxon>Candidatus Bathyarchaeota</taxon>
        <taxon>MCG-1</taxon>
    </lineage>
</organism>
<dbReference type="InterPro" id="IPR001453">
    <property type="entry name" value="MoaB/Mog_dom"/>
</dbReference>
<dbReference type="NCBIfam" id="TIGR00177">
    <property type="entry name" value="molyb_syn"/>
    <property type="match status" value="1"/>
</dbReference>
<dbReference type="AlphaFoldDB" id="A0A0M0BU95"/>
<dbReference type="PATRIC" id="fig|1685124.3.peg.709"/>
<dbReference type="Proteomes" id="UP000037237">
    <property type="component" value="Unassembled WGS sequence"/>
</dbReference>
<protein>
    <recommendedName>
        <fullName evidence="1">MoaB/Mog domain-containing protein</fullName>
    </recommendedName>
</protein>
<gene>
    <name evidence="2" type="ORF">AC477_03660</name>
</gene>
<dbReference type="SMART" id="SM00852">
    <property type="entry name" value="MoCF_biosynth"/>
    <property type="match status" value="1"/>
</dbReference>
<accession>A0A0M0BU95</accession>
<dbReference type="GO" id="GO:0005829">
    <property type="term" value="C:cytosol"/>
    <property type="evidence" value="ECO:0007669"/>
    <property type="project" value="TreeGrafter"/>
</dbReference>
<dbReference type="SUPFAM" id="SSF53218">
    <property type="entry name" value="Molybdenum cofactor biosynthesis proteins"/>
    <property type="match status" value="1"/>
</dbReference>
<dbReference type="FunFam" id="3.40.980.10:FF:000006">
    <property type="entry name" value="Molybdenum cofactor biosynthesis protein B"/>
    <property type="match status" value="1"/>
</dbReference>
<dbReference type="Gene3D" id="3.40.980.10">
    <property type="entry name" value="MoaB/Mog-like domain"/>
    <property type="match status" value="1"/>
</dbReference>
<dbReference type="InterPro" id="IPR036425">
    <property type="entry name" value="MoaB/Mog-like_dom_sf"/>
</dbReference>
<dbReference type="GO" id="GO:0006777">
    <property type="term" value="P:Mo-molybdopterin cofactor biosynthetic process"/>
    <property type="evidence" value="ECO:0007669"/>
    <property type="project" value="InterPro"/>
</dbReference>
<dbReference type="CDD" id="cd00886">
    <property type="entry name" value="MogA_MoaB"/>
    <property type="match status" value="1"/>
</dbReference>
<evidence type="ECO:0000313" key="3">
    <source>
        <dbReference type="Proteomes" id="UP000037237"/>
    </source>
</evidence>
<comment type="caution">
    <text evidence="2">The sequence shown here is derived from an EMBL/GenBank/DDBJ whole genome shotgun (WGS) entry which is preliminary data.</text>
</comment>
<dbReference type="PANTHER" id="PTHR43232">
    <property type="entry name" value="MOLYBDENUM COFACTOR BIOSYNTHESIS PROTEIN B"/>
    <property type="match status" value="1"/>
</dbReference>
<dbReference type="EMBL" id="LFWU01000085">
    <property type="protein sequence ID" value="KON31920.1"/>
    <property type="molecule type" value="Genomic_DNA"/>
</dbReference>
<proteinExistence type="predicted"/>
<dbReference type="InterPro" id="IPR012245">
    <property type="entry name" value="MoaB"/>
</dbReference>
<dbReference type="Pfam" id="PF00994">
    <property type="entry name" value="MoCF_biosynth"/>
    <property type="match status" value="1"/>
</dbReference>
<reference evidence="2 3" key="1">
    <citation type="submission" date="2015-06" db="EMBL/GenBank/DDBJ databases">
        <title>New insights into the roles of widespread benthic archaea in carbon and nitrogen cycling.</title>
        <authorList>
            <person name="Lazar C.S."/>
            <person name="Baker B.J."/>
            <person name="Seitz K.W."/>
            <person name="Hyde A.S."/>
            <person name="Dick G.J."/>
            <person name="Hinrichs K.-U."/>
            <person name="Teske A.P."/>
        </authorList>
    </citation>
    <scope>NUCLEOTIDE SEQUENCE [LARGE SCALE GENOMIC DNA]</scope>
    <source>
        <strain evidence="2">SG8-32-1</strain>
    </source>
</reference>
<dbReference type="PIRSF" id="PIRSF006443">
    <property type="entry name" value="MoaB"/>
    <property type="match status" value="1"/>
</dbReference>
<dbReference type="PANTHER" id="PTHR43232:SF2">
    <property type="entry name" value="MOLYBDENUM COFACTOR BIOSYNTHESIS PROTEIN B"/>
    <property type="match status" value="1"/>
</dbReference>
<sequence>MSESIHSHKKGAPKIINFAVIVSSSSRYQKLKTKEQFTDYSGDMIVDLVNKAGHQVISRQILPDDRVLLGKTVGNKIGSENVDIIIVCGGTGVSLTDITIETLRPLMVKTLPGFGELFRKLSYEDIGSAAIMTRALAGVTDQGKVIFCIPGSPQAVNLVMTKLILPEAGHILKHAREK</sequence>
<evidence type="ECO:0000259" key="1">
    <source>
        <dbReference type="SMART" id="SM00852"/>
    </source>
</evidence>
<name>A0A0M0BU95_9ARCH</name>
<feature type="domain" description="MoaB/Mog" evidence="1">
    <location>
        <begin position="19"/>
        <end position="171"/>
    </location>
</feature>
<evidence type="ECO:0000313" key="2">
    <source>
        <dbReference type="EMBL" id="KON31920.1"/>
    </source>
</evidence>